<accession>A0ABV0T7F4</accession>
<evidence type="ECO:0000313" key="2">
    <source>
        <dbReference type="Proteomes" id="UP001482620"/>
    </source>
</evidence>
<sequence length="140" mass="15566">MNNLVRNSELTIWMVSILPPGSPTELFQSSYHYHQVILYIPKFGLAFHTSALMDLVVKKVLASLLQFLCLTQSPIFPDLFPEAYSFNGTAEASHIPAFGHGENKLGAVLEKAALWPVSSRQACQDLQVLPENTPVPAWRT</sequence>
<proteinExistence type="predicted"/>
<evidence type="ECO:0000313" key="1">
    <source>
        <dbReference type="EMBL" id="MEQ2228759.1"/>
    </source>
</evidence>
<feature type="non-terminal residue" evidence="1">
    <location>
        <position position="140"/>
    </location>
</feature>
<reference evidence="1 2" key="1">
    <citation type="submission" date="2021-06" db="EMBL/GenBank/DDBJ databases">
        <authorList>
            <person name="Palmer J.M."/>
        </authorList>
    </citation>
    <scope>NUCLEOTIDE SEQUENCE [LARGE SCALE GENOMIC DNA]</scope>
    <source>
        <strain evidence="2">if_2019</strain>
        <tissue evidence="1">Muscle</tissue>
    </source>
</reference>
<comment type="caution">
    <text evidence="1">The sequence shown here is derived from an EMBL/GenBank/DDBJ whole genome shotgun (WGS) entry which is preliminary data.</text>
</comment>
<keyword evidence="2" id="KW-1185">Reference proteome</keyword>
<name>A0ABV0T7F4_9TELE</name>
<gene>
    <name evidence="1" type="ORF">ILYODFUR_012098</name>
</gene>
<dbReference type="EMBL" id="JAHRIQ010024107">
    <property type="protein sequence ID" value="MEQ2228759.1"/>
    <property type="molecule type" value="Genomic_DNA"/>
</dbReference>
<dbReference type="Proteomes" id="UP001482620">
    <property type="component" value="Unassembled WGS sequence"/>
</dbReference>
<organism evidence="1 2">
    <name type="scientific">Ilyodon furcidens</name>
    <name type="common">goldbreast splitfin</name>
    <dbReference type="NCBI Taxonomy" id="33524"/>
    <lineage>
        <taxon>Eukaryota</taxon>
        <taxon>Metazoa</taxon>
        <taxon>Chordata</taxon>
        <taxon>Craniata</taxon>
        <taxon>Vertebrata</taxon>
        <taxon>Euteleostomi</taxon>
        <taxon>Actinopterygii</taxon>
        <taxon>Neopterygii</taxon>
        <taxon>Teleostei</taxon>
        <taxon>Neoteleostei</taxon>
        <taxon>Acanthomorphata</taxon>
        <taxon>Ovalentaria</taxon>
        <taxon>Atherinomorphae</taxon>
        <taxon>Cyprinodontiformes</taxon>
        <taxon>Goodeidae</taxon>
        <taxon>Ilyodon</taxon>
    </lineage>
</organism>
<protein>
    <submittedName>
        <fullName evidence="1">Uncharacterized protein</fullName>
    </submittedName>
</protein>